<dbReference type="GO" id="GO:0005737">
    <property type="term" value="C:cytoplasm"/>
    <property type="evidence" value="ECO:0007669"/>
    <property type="project" value="TreeGrafter"/>
</dbReference>
<name>A0A8H3UGU2_VENIN</name>
<dbReference type="PANTHER" id="PTHR43948:SF10">
    <property type="entry name" value="MRJ, ISOFORM E"/>
    <property type="match status" value="1"/>
</dbReference>
<keyword evidence="6" id="KW-1185">Reference proteome</keyword>
<organism evidence="3 6">
    <name type="scientific">Venturia inaequalis</name>
    <name type="common">Apple scab fungus</name>
    <dbReference type="NCBI Taxonomy" id="5025"/>
    <lineage>
        <taxon>Eukaryota</taxon>
        <taxon>Fungi</taxon>
        <taxon>Dikarya</taxon>
        <taxon>Ascomycota</taxon>
        <taxon>Pezizomycotina</taxon>
        <taxon>Dothideomycetes</taxon>
        <taxon>Pleosporomycetidae</taxon>
        <taxon>Venturiales</taxon>
        <taxon>Venturiaceae</taxon>
        <taxon>Venturia</taxon>
    </lineage>
</organism>
<dbReference type="Proteomes" id="UP000447873">
    <property type="component" value="Unassembled WGS sequence"/>
</dbReference>
<sequence length="293" mass="34326">MSSKFSDETGILKDYYKILDIPTTATDEDIRKAHHAGVLKHHPDKQTTDGERRQNTPLFRLIQEAYEVLKTPKMRREYDLAYVANRNGTDPRRTPPPSPYTPAESGRSEFRRPDFPRRTPRPENESARPIPKPRKPSSDLKTPQDLQAAYDLMIGRQRFFVAQKDTTEVAGIEARTYFEQQFNRIHQDAQRAPDGHMYSSVTRKDAMKLWSGMAGKLHALEAEMIKLSWILDKIGIFWDRFMKTTNWKEMKEFSTATQQIKEGKEMLDSLDRESWVYRKSAWEDVRKFCFVEM</sequence>
<dbReference type="GO" id="GO:0051082">
    <property type="term" value="F:unfolded protein binding"/>
    <property type="evidence" value="ECO:0007669"/>
    <property type="project" value="TreeGrafter"/>
</dbReference>
<dbReference type="EMBL" id="WNWS01000171">
    <property type="protein sequence ID" value="KAE9976597.1"/>
    <property type="molecule type" value="Genomic_DNA"/>
</dbReference>
<comment type="caution">
    <text evidence="3">The sequence shown here is derived from an EMBL/GenBank/DDBJ whole genome shotgun (WGS) entry which is preliminary data.</text>
</comment>
<dbReference type="GO" id="GO:0044183">
    <property type="term" value="F:protein folding chaperone"/>
    <property type="evidence" value="ECO:0007669"/>
    <property type="project" value="TreeGrafter"/>
</dbReference>
<dbReference type="AlphaFoldDB" id="A0A8H3UGU2"/>
<feature type="compositionally biased region" description="Basic and acidic residues" evidence="1">
    <location>
        <begin position="106"/>
        <end position="126"/>
    </location>
</feature>
<evidence type="ECO:0000313" key="5">
    <source>
        <dbReference type="Proteomes" id="UP000447873"/>
    </source>
</evidence>
<evidence type="ECO:0000259" key="2">
    <source>
        <dbReference type="PROSITE" id="PS50076"/>
    </source>
</evidence>
<dbReference type="CDD" id="cd06257">
    <property type="entry name" value="DnaJ"/>
    <property type="match status" value="1"/>
</dbReference>
<evidence type="ECO:0000313" key="6">
    <source>
        <dbReference type="Proteomes" id="UP000490939"/>
    </source>
</evidence>
<feature type="compositionally biased region" description="Basic and acidic residues" evidence="1">
    <location>
        <begin position="44"/>
        <end position="54"/>
    </location>
</feature>
<dbReference type="OrthoDB" id="10250354at2759"/>
<gene>
    <name evidence="3" type="ORF">EG327_010792</name>
    <name evidence="4" type="ORF">EG328_002558</name>
</gene>
<dbReference type="Pfam" id="PF00226">
    <property type="entry name" value="DnaJ"/>
    <property type="match status" value="1"/>
</dbReference>
<proteinExistence type="predicted"/>
<dbReference type="SMART" id="SM00271">
    <property type="entry name" value="DnaJ"/>
    <property type="match status" value="1"/>
</dbReference>
<feature type="region of interest" description="Disordered" evidence="1">
    <location>
        <begin position="83"/>
        <end position="143"/>
    </location>
</feature>
<evidence type="ECO:0000256" key="1">
    <source>
        <dbReference type="SAM" id="MobiDB-lite"/>
    </source>
</evidence>
<dbReference type="PANTHER" id="PTHR43948">
    <property type="entry name" value="DNAJ HOMOLOG SUBFAMILY B"/>
    <property type="match status" value="1"/>
</dbReference>
<feature type="region of interest" description="Disordered" evidence="1">
    <location>
        <begin position="34"/>
        <end position="56"/>
    </location>
</feature>
<feature type="compositionally biased region" description="Basic residues" evidence="1">
    <location>
        <begin position="34"/>
        <end position="43"/>
    </location>
</feature>
<dbReference type="GO" id="GO:0051087">
    <property type="term" value="F:protein-folding chaperone binding"/>
    <property type="evidence" value="ECO:0007669"/>
    <property type="project" value="TreeGrafter"/>
</dbReference>
<dbReference type="PROSITE" id="PS50076">
    <property type="entry name" value="DNAJ_2"/>
    <property type="match status" value="1"/>
</dbReference>
<feature type="domain" description="J" evidence="2">
    <location>
        <begin position="14"/>
        <end position="82"/>
    </location>
</feature>
<dbReference type="Gene3D" id="1.10.287.110">
    <property type="entry name" value="DnaJ domain"/>
    <property type="match status" value="1"/>
</dbReference>
<dbReference type="InterPro" id="IPR036869">
    <property type="entry name" value="J_dom_sf"/>
</dbReference>
<dbReference type="SUPFAM" id="SSF46565">
    <property type="entry name" value="Chaperone J-domain"/>
    <property type="match status" value="1"/>
</dbReference>
<dbReference type="EMBL" id="WNWR01000799">
    <property type="protein sequence ID" value="KAE9968973.1"/>
    <property type="molecule type" value="Genomic_DNA"/>
</dbReference>
<reference evidence="3 6" key="1">
    <citation type="submission" date="2019-07" db="EMBL/GenBank/DDBJ databases">
        <title>Venturia inaequalis Genome Resource.</title>
        <authorList>
            <person name="Lichtner F.J."/>
        </authorList>
    </citation>
    <scope>NUCLEOTIDE SEQUENCE [LARGE SCALE GENOMIC DNA]</scope>
    <source>
        <strain evidence="4 5">120213</strain>
        <strain evidence="3 6">DMI_063113</strain>
    </source>
</reference>
<dbReference type="PRINTS" id="PR00625">
    <property type="entry name" value="JDOMAIN"/>
</dbReference>
<protein>
    <recommendedName>
        <fullName evidence="2">J domain-containing protein</fullName>
    </recommendedName>
</protein>
<accession>A0A8H3UGU2</accession>
<dbReference type="Proteomes" id="UP000490939">
    <property type="component" value="Unassembled WGS sequence"/>
</dbReference>
<evidence type="ECO:0000313" key="4">
    <source>
        <dbReference type="EMBL" id="KAE9976597.1"/>
    </source>
</evidence>
<dbReference type="InterPro" id="IPR001623">
    <property type="entry name" value="DnaJ_domain"/>
</dbReference>
<evidence type="ECO:0000313" key="3">
    <source>
        <dbReference type="EMBL" id="KAE9968973.1"/>
    </source>
</evidence>